<dbReference type="RefSeq" id="XP_064850228.1">
    <property type="nucleotide sequence ID" value="XM_064994156.1"/>
</dbReference>
<reference evidence="1 2" key="1">
    <citation type="journal article" date="2023" name="Elife">
        <title>Identification of key yeast species and microbe-microbe interactions impacting larval growth of Drosophila in the wild.</title>
        <authorList>
            <person name="Mure A."/>
            <person name="Sugiura Y."/>
            <person name="Maeda R."/>
            <person name="Honda K."/>
            <person name="Sakurai N."/>
            <person name="Takahashi Y."/>
            <person name="Watada M."/>
            <person name="Katoh T."/>
            <person name="Gotoh A."/>
            <person name="Gotoh Y."/>
            <person name="Taniguchi I."/>
            <person name="Nakamura K."/>
            <person name="Hayashi T."/>
            <person name="Katayama T."/>
            <person name="Uemura T."/>
            <person name="Hattori Y."/>
        </authorList>
    </citation>
    <scope>NUCLEOTIDE SEQUENCE [LARGE SCALE GENOMIC DNA]</scope>
    <source>
        <strain evidence="1 2">SC-9</strain>
    </source>
</reference>
<sequence>MTNIYIPQLFQYNNAPAIIELLLDENVSNNVQYNILLMLDQYLQSTGFQGVRLFLTQGILRFGLKHHHPNVQNLWNRIAMQYFNDW</sequence>
<evidence type="ECO:0000313" key="1">
    <source>
        <dbReference type="EMBL" id="GMM33228.1"/>
    </source>
</evidence>
<protein>
    <submittedName>
        <fullName evidence="1">Uncharacterized protein</fullName>
    </submittedName>
</protein>
<keyword evidence="2" id="KW-1185">Reference proteome</keyword>
<name>A0AAV5QEG0_9ASCO</name>
<dbReference type="AlphaFoldDB" id="A0AAV5QEG0"/>
<gene>
    <name evidence="1" type="ORF">DASC09_005530</name>
</gene>
<evidence type="ECO:0000313" key="2">
    <source>
        <dbReference type="Proteomes" id="UP001360560"/>
    </source>
</evidence>
<dbReference type="Proteomes" id="UP001360560">
    <property type="component" value="Unassembled WGS sequence"/>
</dbReference>
<comment type="caution">
    <text evidence="1">The sequence shown here is derived from an EMBL/GenBank/DDBJ whole genome shotgun (WGS) entry which is preliminary data.</text>
</comment>
<accession>A0AAV5QEG0</accession>
<dbReference type="EMBL" id="BTFZ01000001">
    <property type="protein sequence ID" value="GMM33228.1"/>
    <property type="molecule type" value="Genomic_DNA"/>
</dbReference>
<proteinExistence type="predicted"/>
<organism evidence="1 2">
    <name type="scientific">Saccharomycopsis crataegensis</name>
    <dbReference type="NCBI Taxonomy" id="43959"/>
    <lineage>
        <taxon>Eukaryota</taxon>
        <taxon>Fungi</taxon>
        <taxon>Dikarya</taxon>
        <taxon>Ascomycota</taxon>
        <taxon>Saccharomycotina</taxon>
        <taxon>Saccharomycetes</taxon>
        <taxon>Saccharomycopsidaceae</taxon>
        <taxon>Saccharomycopsis</taxon>
    </lineage>
</organism>
<dbReference type="GeneID" id="90071207"/>